<gene>
    <name evidence="2" type="ORF">Psuf_093190</name>
</gene>
<feature type="region of interest" description="Disordered" evidence="1">
    <location>
        <begin position="195"/>
        <end position="275"/>
    </location>
</feature>
<evidence type="ECO:0000256" key="1">
    <source>
        <dbReference type="SAM" id="MobiDB-lite"/>
    </source>
</evidence>
<keyword evidence="3" id="KW-1185">Reference proteome</keyword>
<feature type="compositionally biased region" description="Basic and acidic residues" evidence="1">
    <location>
        <begin position="251"/>
        <end position="261"/>
    </location>
</feature>
<proteinExistence type="predicted"/>
<organism evidence="2 3">
    <name type="scientific">Phytohabitans suffuscus</name>
    <dbReference type="NCBI Taxonomy" id="624315"/>
    <lineage>
        <taxon>Bacteria</taxon>
        <taxon>Bacillati</taxon>
        <taxon>Actinomycetota</taxon>
        <taxon>Actinomycetes</taxon>
        <taxon>Micromonosporales</taxon>
        <taxon>Micromonosporaceae</taxon>
    </lineage>
</organism>
<reference evidence="2 3" key="2">
    <citation type="submission" date="2020-03" db="EMBL/GenBank/DDBJ databases">
        <authorList>
            <person name="Ichikawa N."/>
            <person name="Kimura A."/>
            <person name="Kitahashi Y."/>
            <person name="Uohara A."/>
        </authorList>
    </citation>
    <scope>NUCLEOTIDE SEQUENCE [LARGE SCALE GENOMIC DNA]</scope>
    <source>
        <strain evidence="2 3">NBRC 105367</strain>
    </source>
</reference>
<feature type="region of interest" description="Disordered" evidence="1">
    <location>
        <begin position="43"/>
        <end position="71"/>
    </location>
</feature>
<dbReference type="KEGG" id="psuu:Psuf_093190"/>
<name>A0A6F8Z107_9ACTN</name>
<dbReference type="Proteomes" id="UP000503011">
    <property type="component" value="Chromosome"/>
</dbReference>
<reference evidence="2 3" key="1">
    <citation type="submission" date="2020-03" db="EMBL/GenBank/DDBJ databases">
        <title>Whole genome shotgun sequence of Phytohabitans suffuscus NBRC 105367.</title>
        <authorList>
            <person name="Komaki H."/>
            <person name="Tamura T."/>
        </authorList>
    </citation>
    <scope>NUCLEOTIDE SEQUENCE [LARGE SCALE GENOMIC DNA]</scope>
    <source>
        <strain evidence="2 3">NBRC 105367</strain>
    </source>
</reference>
<protein>
    <submittedName>
        <fullName evidence="2">Uncharacterized protein</fullName>
    </submittedName>
</protein>
<dbReference type="AlphaFoldDB" id="A0A6F8Z107"/>
<accession>A0A6F8Z107</accession>
<feature type="compositionally biased region" description="Gly residues" evidence="1">
    <location>
        <begin position="59"/>
        <end position="70"/>
    </location>
</feature>
<evidence type="ECO:0000313" key="3">
    <source>
        <dbReference type="Proteomes" id="UP000503011"/>
    </source>
</evidence>
<evidence type="ECO:0000313" key="2">
    <source>
        <dbReference type="EMBL" id="BCB92006.1"/>
    </source>
</evidence>
<sequence length="275" mass="27990">MAAGPLGDDRREGAVAGQFADRAAGVDLDAGVCPDAVGQVGRHPGAEVGAADDEVHRGAAGGEGEGGLPGRVGAADDRDGLVLVAADVELGRRVPHAAGLLEGRPLWNFEAPVVRAGGGDHRAAADPRAVLQQDGRVPLVGEVQAGHRAGGVDPYAELERLDHRQAGQVLAADPLREAEVVFDAGALRGLAAEAGAVQQHGGEPLGRPVDGGGQPRRAGAHHDQVDRASVGPVGQAEHLGQRPGGRAPQRRTVDHGRREVVLAEPGQPHQRASGG</sequence>
<dbReference type="EMBL" id="AP022871">
    <property type="protein sequence ID" value="BCB92006.1"/>
    <property type="molecule type" value="Genomic_DNA"/>
</dbReference>